<dbReference type="AlphaFoldDB" id="A0A8H6SKB8"/>
<evidence type="ECO:0000256" key="1">
    <source>
        <dbReference type="SAM" id="MobiDB-lite"/>
    </source>
</evidence>
<keyword evidence="4" id="KW-1185">Reference proteome</keyword>
<dbReference type="EMBL" id="JACAZE010000013">
    <property type="protein sequence ID" value="KAF7300578.1"/>
    <property type="molecule type" value="Genomic_DNA"/>
</dbReference>
<reference evidence="3" key="1">
    <citation type="submission" date="2020-05" db="EMBL/GenBank/DDBJ databases">
        <title>Mycena genomes resolve the evolution of fungal bioluminescence.</title>
        <authorList>
            <person name="Tsai I.J."/>
        </authorList>
    </citation>
    <scope>NUCLEOTIDE SEQUENCE</scope>
    <source>
        <strain evidence="3">110903Hualien_Pintung</strain>
    </source>
</reference>
<evidence type="ECO:0000313" key="4">
    <source>
        <dbReference type="Proteomes" id="UP000613580"/>
    </source>
</evidence>
<feature type="region of interest" description="Disordered" evidence="1">
    <location>
        <begin position="19"/>
        <end position="39"/>
    </location>
</feature>
<evidence type="ECO:0000256" key="2">
    <source>
        <dbReference type="SAM" id="SignalP"/>
    </source>
</evidence>
<comment type="caution">
    <text evidence="3">The sequence shown here is derived from an EMBL/GenBank/DDBJ whole genome shotgun (WGS) entry which is preliminary data.</text>
</comment>
<accession>A0A8H6SKB8</accession>
<dbReference type="OrthoDB" id="3362246at2759"/>
<dbReference type="Proteomes" id="UP000613580">
    <property type="component" value="Unassembled WGS sequence"/>
</dbReference>
<proteinExistence type="predicted"/>
<protein>
    <submittedName>
        <fullName evidence="3">Apoptosis-inducing factor</fullName>
    </submittedName>
</protein>
<evidence type="ECO:0000313" key="3">
    <source>
        <dbReference type="EMBL" id="KAF7300578.1"/>
    </source>
</evidence>
<gene>
    <name evidence="3" type="ORF">HMN09_00942800</name>
</gene>
<sequence length="217" mass="22538">MLFLATLFLLLASSAFSHSPPMVPSGLRSRQSNDSDSDSFPPIVITDPVGVVQCVPYLLSWTGGYPPYIVLVQLADTLGDEMFSAEGINSTNVTWTWAASAGATPDISMPFTVSVMGTYPNGSLGIPSFSKQEEITVGSPAIAVVDGDCTNITSSSSAFSTQTVANTALTRSTPVLTTIVPSAASAGIVPSASSAAMPLMHSSYMALFVWISVLCAL</sequence>
<name>A0A8H6SKB8_MYCCL</name>
<organism evidence="3 4">
    <name type="scientific">Mycena chlorophos</name>
    <name type="common">Agaric fungus</name>
    <name type="synonym">Agaricus chlorophos</name>
    <dbReference type="NCBI Taxonomy" id="658473"/>
    <lineage>
        <taxon>Eukaryota</taxon>
        <taxon>Fungi</taxon>
        <taxon>Dikarya</taxon>
        <taxon>Basidiomycota</taxon>
        <taxon>Agaricomycotina</taxon>
        <taxon>Agaricomycetes</taxon>
        <taxon>Agaricomycetidae</taxon>
        <taxon>Agaricales</taxon>
        <taxon>Marasmiineae</taxon>
        <taxon>Mycenaceae</taxon>
        <taxon>Mycena</taxon>
    </lineage>
</organism>
<keyword evidence="2" id="KW-0732">Signal</keyword>
<feature type="chain" id="PRO_5034503840" evidence="2">
    <location>
        <begin position="18"/>
        <end position="217"/>
    </location>
</feature>
<feature type="signal peptide" evidence="2">
    <location>
        <begin position="1"/>
        <end position="17"/>
    </location>
</feature>